<keyword evidence="3" id="KW-1185">Reference proteome</keyword>
<accession>A0A4C1ZT92</accession>
<evidence type="ECO:0000313" key="2">
    <source>
        <dbReference type="EMBL" id="GBP89973.1"/>
    </source>
</evidence>
<name>A0A4C1ZT92_EUMVA</name>
<sequence length="464" mass="50939">MISLSFRPGGRIHSCWLGDVVVELGADWTPVNNESHPLFKITTSEKPPWPGVPGAPHPRGLFNRVEAGKLESYPMYTAYYKYKQIETEANEMYRLGGNKQHGSLMDFISLRIQQELNDFSERQRHDAARIIFGLLQMRKTRSVYDTAMLSVDYEGSFMNASGGQARVALGLAGILEPLMRQIPLGCIRYCKPVECVCWGTAQSSGYRATVHTCDGDVFPADYVISTFPLGVLHRDAEKLFCPNLPAAKTNAFRCLCVNHYNKVFAEFGRPYWFWTKSMLRFCFTPNDLSHRSDWTRGVTSIQPVANSQHVVCAWVAGSGAAALEAASDAEVIEGIAEVLRSAACDPCLPFPNRILRSQWTTLPYFGGAYSWDESQSSGMLQCELGLPLPGPGEPVPPILLFAGEATAPGYYGTVSGARLSGVREAERVLQLTEYFQGPPVPALGITDVTTCCVADAAPQKAVAS</sequence>
<dbReference type="AlphaFoldDB" id="A0A4C1ZT92"/>
<dbReference type="GO" id="GO:0046592">
    <property type="term" value="F:polyamine oxidase activity"/>
    <property type="evidence" value="ECO:0007669"/>
    <property type="project" value="TreeGrafter"/>
</dbReference>
<protein>
    <recommendedName>
        <fullName evidence="1">Amine oxidase domain-containing protein</fullName>
    </recommendedName>
</protein>
<proteinExistence type="predicted"/>
<evidence type="ECO:0000313" key="3">
    <source>
        <dbReference type="Proteomes" id="UP000299102"/>
    </source>
</evidence>
<comment type="caution">
    <text evidence="2">The sequence shown here is derived from an EMBL/GenBank/DDBJ whole genome shotgun (WGS) entry which is preliminary data.</text>
</comment>
<dbReference type="OrthoDB" id="2219495at2759"/>
<dbReference type="PANTHER" id="PTHR10742">
    <property type="entry name" value="FLAVIN MONOAMINE OXIDASE"/>
    <property type="match status" value="1"/>
</dbReference>
<dbReference type="InterPro" id="IPR050281">
    <property type="entry name" value="Flavin_monoamine_oxidase"/>
</dbReference>
<dbReference type="SUPFAM" id="SSF51905">
    <property type="entry name" value="FAD/NAD(P)-binding domain"/>
    <property type="match status" value="1"/>
</dbReference>
<reference evidence="2 3" key="1">
    <citation type="journal article" date="2019" name="Commun. Biol.">
        <title>The bagworm genome reveals a unique fibroin gene that provides high tensile strength.</title>
        <authorList>
            <person name="Kono N."/>
            <person name="Nakamura H."/>
            <person name="Ohtoshi R."/>
            <person name="Tomita M."/>
            <person name="Numata K."/>
            <person name="Arakawa K."/>
        </authorList>
    </citation>
    <scope>NUCLEOTIDE SEQUENCE [LARGE SCALE GENOMIC DNA]</scope>
</reference>
<dbReference type="SUPFAM" id="SSF54373">
    <property type="entry name" value="FAD-linked reductases, C-terminal domain"/>
    <property type="match status" value="1"/>
</dbReference>
<evidence type="ECO:0000259" key="1">
    <source>
        <dbReference type="Pfam" id="PF01593"/>
    </source>
</evidence>
<dbReference type="STRING" id="151549.A0A4C1ZT92"/>
<dbReference type="EMBL" id="BGZK01002048">
    <property type="protein sequence ID" value="GBP89973.1"/>
    <property type="molecule type" value="Genomic_DNA"/>
</dbReference>
<dbReference type="InterPro" id="IPR002937">
    <property type="entry name" value="Amino_oxidase"/>
</dbReference>
<gene>
    <name evidence="2" type="ORF">EVAR_99326_1</name>
</gene>
<organism evidence="2 3">
    <name type="scientific">Eumeta variegata</name>
    <name type="common">Bagworm moth</name>
    <name type="synonym">Eumeta japonica</name>
    <dbReference type="NCBI Taxonomy" id="151549"/>
    <lineage>
        <taxon>Eukaryota</taxon>
        <taxon>Metazoa</taxon>
        <taxon>Ecdysozoa</taxon>
        <taxon>Arthropoda</taxon>
        <taxon>Hexapoda</taxon>
        <taxon>Insecta</taxon>
        <taxon>Pterygota</taxon>
        <taxon>Neoptera</taxon>
        <taxon>Endopterygota</taxon>
        <taxon>Lepidoptera</taxon>
        <taxon>Glossata</taxon>
        <taxon>Ditrysia</taxon>
        <taxon>Tineoidea</taxon>
        <taxon>Psychidae</taxon>
        <taxon>Oiketicinae</taxon>
        <taxon>Eumeta</taxon>
    </lineage>
</organism>
<dbReference type="Proteomes" id="UP000299102">
    <property type="component" value="Unassembled WGS sequence"/>
</dbReference>
<dbReference type="Pfam" id="PF01593">
    <property type="entry name" value="Amino_oxidase"/>
    <property type="match status" value="1"/>
</dbReference>
<feature type="domain" description="Amine oxidase" evidence="1">
    <location>
        <begin position="7"/>
        <end position="429"/>
    </location>
</feature>
<dbReference type="InterPro" id="IPR036188">
    <property type="entry name" value="FAD/NAD-bd_sf"/>
</dbReference>
<dbReference type="Gene3D" id="3.90.660.10">
    <property type="match status" value="1"/>
</dbReference>
<dbReference type="Gene3D" id="3.50.50.60">
    <property type="entry name" value="FAD/NAD(P)-binding domain"/>
    <property type="match status" value="1"/>
</dbReference>
<dbReference type="PANTHER" id="PTHR10742:SF416">
    <property type="entry name" value="SPERMINE OXIDASE"/>
    <property type="match status" value="1"/>
</dbReference>